<evidence type="ECO:0000256" key="2">
    <source>
        <dbReference type="ARBA" id="ARBA00022630"/>
    </source>
</evidence>
<organism evidence="6 7">
    <name type="scientific">Aspergillus parasiticus (strain ATCC 56775 / NRRL 5862 / SRRC 143 / SU-1)</name>
    <dbReference type="NCBI Taxonomy" id="1403190"/>
    <lineage>
        <taxon>Eukaryota</taxon>
        <taxon>Fungi</taxon>
        <taxon>Dikarya</taxon>
        <taxon>Ascomycota</taxon>
        <taxon>Pezizomycotina</taxon>
        <taxon>Eurotiomycetes</taxon>
        <taxon>Eurotiomycetidae</taxon>
        <taxon>Eurotiales</taxon>
        <taxon>Aspergillaceae</taxon>
        <taxon>Aspergillus</taxon>
        <taxon>Aspergillus subgen. Circumdati</taxon>
    </lineage>
</organism>
<evidence type="ECO:0000313" key="7">
    <source>
        <dbReference type="Proteomes" id="UP000033540"/>
    </source>
</evidence>
<dbReference type="STRING" id="1403190.A0A0F0IAQ5"/>
<keyword evidence="3" id="KW-0274">FAD</keyword>
<proteinExistence type="inferred from homology"/>
<dbReference type="PANTHER" id="PTHR43747:SF5">
    <property type="entry name" value="FAD-BINDING DOMAIN-CONTAINING PROTEIN"/>
    <property type="match status" value="1"/>
</dbReference>
<comment type="caution">
    <text evidence="6">The sequence shown here is derived from an EMBL/GenBank/DDBJ whole genome shotgun (WGS) entry which is preliminary data.</text>
</comment>
<dbReference type="EMBL" id="JZEE01000520">
    <property type="protein sequence ID" value="KJK64176.1"/>
    <property type="molecule type" value="Genomic_DNA"/>
</dbReference>
<evidence type="ECO:0000256" key="3">
    <source>
        <dbReference type="ARBA" id="ARBA00022827"/>
    </source>
</evidence>
<dbReference type="InterPro" id="IPR002938">
    <property type="entry name" value="FAD-bd"/>
</dbReference>
<keyword evidence="2" id="KW-0285">Flavoprotein</keyword>
<evidence type="ECO:0000259" key="5">
    <source>
        <dbReference type="Pfam" id="PF01494"/>
    </source>
</evidence>
<dbReference type="AlphaFoldDB" id="A0A0F0IAQ5"/>
<name>A0A0F0IAQ5_ASPPU</name>
<dbReference type="GO" id="GO:0071949">
    <property type="term" value="F:FAD binding"/>
    <property type="evidence" value="ECO:0007669"/>
    <property type="project" value="InterPro"/>
</dbReference>
<evidence type="ECO:0000256" key="4">
    <source>
        <dbReference type="ARBA" id="ARBA00023002"/>
    </source>
</evidence>
<reference evidence="6 7" key="1">
    <citation type="submission" date="2015-02" db="EMBL/GenBank/DDBJ databases">
        <title>Draft genome sequence of Aspergillus parasiticus SU-1.</title>
        <authorList>
            <person name="Yu J."/>
            <person name="Fedorova N."/>
            <person name="Yin Y."/>
            <person name="Losada L."/>
            <person name="Zafar N."/>
            <person name="Taujale R."/>
            <person name="Ehrlich K.C."/>
            <person name="Bhatnagar D."/>
            <person name="Cleveland T.E."/>
            <person name="Bennett J.W."/>
            <person name="Nierman W.C."/>
        </authorList>
    </citation>
    <scope>NUCLEOTIDE SEQUENCE [LARGE SCALE GENOMIC DNA]</scope>
    <source>
        <strain evidence="7">ATCC 56775 / NRRL 5862 / SRRC 143 / SU-1</strain>
    </source>
</reference>
<feature type="domain" description="FAD-binding" evidence="5">
    <location>
        <begin position="6"/>
        <end position="358"/>
    </location>
</feature>
<dbReference type="Pfam" id="PF01494">
    <property type="entry name" value="FAD_binding_3"/>
    <property type="match status" value="1"/>
</dbReference>
<dbReference type="Proteomes" id="UP000033540">
    <property type="component" value="Unassembled WGS sequence"/>
</dbReference>
<dbReference type="PANTHER" id="PTHR43747">
    <property type="entry name" value="FAD-BINDING PROTEIN"/>
    <property type="match status" value="1"/>
</dbReference>
<comment type="similarity">
    <text evidence="1">Belongs to the flavin-dependent halogenase family.</text>
</comment>
<accession>A0A0F0IAQ5</accession>
<dbReference type="GO" id="GO:0016491">
    <property type="term" value="F:oxidoreductase activity"/>
    <property type="evidence" value="ECO:0007669"/>
    <property type="project" value="UniProtKB-KW"/>
</dbReference>
<keyword evidence="4" id="KW-0560">Oxidoreductase</keyword>
<dbReference type="SUPFAM" id="SSF51905">
    <property type="entry name" value="FAD/NAD(P)-binding domain"/>
    <property type="match status" value="1"/>
</dbReference>
<evidence type="ECO:0000313" key="6">
    <source>
        <dbReference type="EMBL" id="KJK64176.1"/>
    </source>
</evidence>
<dbReference type="PRINTS" id="PR00420">
    <property type="entry name" value="RNGMNOXGNASE"/>
</dbReference>
<protein>
    <submittedName>
        <fullName evidence="6">FAD binding domain protein</fullName>
    </submittedName>
</protein>
<evidence type="ECO:0000256" key="1">
    <source>
        <dbReference type="ARBA" id="ARBA00005706"/>
    </source>
</evidence>
<dbReference type="SMR" id="A0A0F0IAQ5"/>
<sequence length="498" mass="54968">MSIPDECTVLVVGGGPGGSYTASVLAREGISTVLLEADQFPRYHIGESLLPSTREFLKFIDVYDKFEAHGFKHKNGASFSYNSKPPAYTDFLAFGGHAWNVVRSECDQILFEHARESGAQVFDGVKVNAIEFQPISCEEPHGEVNLGRPVSASWERKDKTASGTIRFQYLVDASGRAGLVSTKYMKNRRYNQGLKNIATWGYFEGARPYGVGTPAEGGPFFPRLQDGTGWAWFIPLHNNTTSVGVVMEQTNFTAMKKRMESPTTRDFFLQRMHDAPGISDLLDTATLVSDVKSATDWSYSASRYASPYLRIVGDAGCFIDPLFSSGVHLALTGALAAAASICAVIKGDCSEQKAVNWHSEKIREAYTRFLLVVTSAYAQIRGQERPVLNELEEANFDRAFSFFRPIIQGTVEASGERLSRDELTESVEFCMRVIQKVDGTMNMSQNSKGLCEENHGELTCDRIKKEELKSDLNKFGVDVVNGMTVNLQRGALGLVKVA</sequence>
<dbReference type="InterPro" id="IPR050816">
    <property type="entry name" value="Flavin-dep_Halogenase_NPB"/>
</dbReference>
<gene>
    <name evidence="6" type="ORF">P875_00138428</name>
</gene>
<dbReference type="Gene3D" id="3.50.50.60">
    <property type="entry name" value="FAD/NAD(P)-binding domain"/>
    <property type="match status" value="1"/>
</dbReference>
<dbReference type="InterPro" id="IPR036188">
    <property type="entry name" value="FAD/NAD-bd_sf"/>
</dbReference>
<dbReference type="OrthoDB" id="3340390at2759"/>